<dbReference type="OrthoDB" id="3938221at2759"/>
<feature type="compositionally biased region" description="Acidic residues" evidence="1">
    <location>
        <begin position="246"/>
        <end position="255"/>
    </location>
</feature>
<dbReference type="AlphaFoldDB" id="A0A0D1YA45"/>
<dbReference type="EMBL" id="KN846953">
    <property type="protein sequence ID" value="KIV79857.1"/>
    <property type="molecule type" value="Genomic_DNA"/>
</dbReference>
<sequence>MPRSPFNTVTAYSLAHTAQCKLKLAANRPDRNLRFVLGHAFTLDKVMLRIVEIENQGAKSAFSEGTKGPTDEDEHYDCTAPKPVEHYDCTKQAPDPVSAQPQTASRGRRISFKDNNARPSSTAGSTAGVASNNGTNSPSRKRSPPPVKVAHALIDDDEDESTSSDDYDEPDSYAYMTEDEKSGPAVAETSPSKKRPVHDAYSHEEDAALELADDELDPDPLDEDMGGLSLTRFESAAAQPPRMIEDESDEDDEDNGPVSPPQLPVDVDVREIMGGDRDEELEDLFESVRRCACHGQKDNLGEPEGVWDVPVEKTGGRRLAVVALGA</sequence>
<evidence type="ECO:0000313" key="3">
    <source>
        <dbReference type="Proteomes" id="UP000053599"/>
    </source>
</evidence>
<protein>
    <submittedName>
        <fullName evidence="2">Uncharacterized protein</fullName>
    </submittedName>
</protein>
<feature type="compositionally biased region" description="Acidic residues" evidence="1">
    <location>
        <begin position="207"/>
        <end position="225"/>
    </location>
</feature>
<evidence type="ECO:0000313" key="2">
    <source>
        <dbReference type="EMBL" id="KIV79857.1"/>
    </source>
</evidence>
<proteinExistence type="predicted"/>
<reference evidence="2 3" key="1">
    <citation type="submission" date="2015-01" db="EMBL/GenBank/DDBJ databases">
        <title>The Genome Sequence of Exophiala sideris CBS121828.</title>
        <authorList>
            <consortium name="The Broad Institute Genomics Platform"/>
            <person name="Cuomo C."/>
            <person name="de Hoog S."/>
            <person name="Gorbushina A."/>
            <person name="Stielow B."/>
            <person name="Teixiera M."/>
            <person name="Abouelleil A."/>
            <person name="Chapman S.B."/>
            <person name="Priest M."/>
            <person name="Young S.K."/>
            <person name="Wortman J."/>
            <person name="Nusbaum C."/>
            <person name="Birren B."/>
        </authorList>
    </citation>
    <scope>NUCLEOTIDE SEQUENCE [LARGE SCALE GENOMIC DNA]</scope>
    <source>
        <strain evidence="2 3">CBS 121828</strain>
    </source>
</reference>
<accession>A0A0D1YA45</accession>
<feature type="compositionally biased region" description="Basic and acidic residues" evidence="1">
    <location>
        <begin position="197"/>
        <end position="206"/>
    </location>
</feature>
<dbReference type="Proteomes" id="UP000053599">
    <property type="component" value="Unassembled WGS sequence"/>
</dbReference>
<feature type="compositionally biased region" description="Acidic residues" evidence="1">
    <location>
        <begin position="155"/>
        <end position="171"/>
    </location>
</feature>
<name>A0A0D1YA45_9EURO</name>
<dbReference type="HOGENOM" id="CLU_043557_0_0_1"/>
<evidence type="ECO:0000256" key="1">
    <source>
        <dbReference type="SAM" id="MobiDB-lite"/>
    </source>
</evidence>
<organism evidence="2 3">
    <name type="scientific">Exophiala sideris</name>
    <dbReference type="NCBI Taxonomy" id="1016849"/>
    <lineage>
        <taxon>Eukaryota</taxon>
        <taxon>Fungi</taxon>
        <taxon>Dikarya</taxon>
        <taxon>Ascomycota</taxon>
        <taxon>Pezizomycotina</taxon>
        <taxon>Eurotiomycetes</taxon>
        <taxon>Chaetothyriomycetidae</taxon>
        <taxon>Chaetothyriales</taxon>
        <taxon>Herpotrichiellaceae</taxon>
        <taxon>Exophiala</taxon>
    </lineage>
</organism>
<feature type="region of interest" description="Disordered" evidence="1">
    <location>
        <begin position="59"/>
        <end position="266"/>
    </location>
</feature>
<feature type="compositionally biased region" description="Low complexity" evidence="1">
    <location>
        <begin position="120"/>
        <end position="131"/>
    </location>
</feature>
<gene>
    <name evidence="2" type="ORF">PV11_07401</name>
</gene>